<dbReference type="PROSITE" id="PS00232">
    <property type="entry name" value="CADHERIN_1"/>
    <property type="match status" value="3"/>
</dbReference>
<evidence type="ECO:0000256" key="9">
    <source>
        <dbReference type="ARBA" id="ARBA00022989"/>
    </source>
</evidence>
<dbReference type="Pfam" id="PF08266">
    <property type="entry name" value="Cadherin_2"/>
    <property type="match status" value="1"/>
</dbReference>
<evidence type="ECO:0000313" key="16">
    <source>
        <dbReference type="Proteomes" id="UP000515156"/>
    </source>
</evidence>
<keyword evidence="8" id="KW-0130">Cell adhesion</keyword>
<keyword evidence="16" id="KW-1185">Reference proteome</keyword>
<feature type="transmembrane region" description="Helical" evidence="13">
    <location>
        <begin position="692"/>
        <end position="715"/>
    </location>
</feature>
<protein>
    <submittedName>
        <fullName evidence="17">Protocadherin alpha-8-like</fullName>
    </submittedName>
</protein>
<dbReference type="GO" id="GO:0007156">
    <property type="term" value="P:homophilic cell adhesion via plasma membrane adhesion molecules"/>
    <property type="evidence" value="ECO:0007669"/>
    <property type="project" value="InterPro"/>
</dbReference>
<feature type="domain" description="Cadherin" evidence="15">
    <location>
        <begin position="30"/>
        <end position="133"/>
    </location>
</feature>
<feature type="chain" id="PRO_5028258803" evidence="14">
    <location>
        <begin position="28"/>
        <end position="791"/>
    </location>
</feature>
<dbReference type="KEGG" id="muo:115476832"/>
<reference evidence="17" key="1">
    <citation type="submission" date="2025-08" db="UniProtKB">
        <authorList>
            <consortium name="RefSeq"/>
        </authorList>
    </citation>
    <scope>IDENTIFICATION</scope>
</reference>
<dbReference type="PANTHER" id="PTHR24028:SF133">
    <property type="entry name" value="PROTOCADHERIN ALPHA-4"/>
    <property type="match status" value="1"/>
</dbReference>
<organism evidence="16 17">
    <name type="scientific">Microcaecilia unicolor</name>
    <dbReference type="NCBI Taxonomy" id="1415580"/>
    <lineage>
        <taxon>Eukaryota</taxon>
        <taxon>Metazoa</taxon>
        <taxon>Chordata</taxon>
        <taxon>Craniata</taxon>
        <taxon>Vertebrata</taxon>
        <taxon>Euteleostomi</taxon>
        <taxon>Amphibia</taxon>
        <taxon>Gymnophiona</taxon>
        <taxon>Siphonopidae</taxon>
        <taxon>Microcaecilia</taxon>
    </lineage>
</organism>
<evidence type="ECO:0000256" key="6">
    <source>
        <dbReference type="ARBA" id="ARBA00022737"/>
    </source>
</evidence>
<dbReference type="InParanoid" id="A0A6P7YXK1"/>
<evidence type="ECO:0000256" key="8">
    <source>
        <dbReference type="ARBA" id="ARBA00022889"/>
    </source>
</evidence>
<feature type="domain" description="Cadherin" evidence="15">
    <location>
        <begin position="580"/>
        <end position="683"/>
    </location>
</feature>
<dbReference type="GO" id="GO:0005509">
    <property type="term" value="F:calcium ion binding"/>
    <property type="evidence" value="ECO:0007669"/>
    <property type="project" value="UniProtKB-UniRule"/>
</dbReference>
<proteinExistence type="predicted"/>
<keyword evidence="9 13" id="KW-1133">Transmembrane helix</keyword>
<keyword evidence="3" id="KW-1003">Cell membrane</keyword>
<dbReference type="RefSeq" id="XP_030069266.1">
    <property type="nucleotide sequence ID" value="XM_030213406.1"/>
</dbReference>
<evidence type="ECO:0000256" key="14">
    <source>
        <dbReference type="SAM" id="SignalP"/>
    </source>
</evidence>
<dbReference type="FunFam" id="2.60.40.60:FF:000006">
    <property type="entry name" value="Protocadherin alpha 2"/>
    <property type="match status" value="1"/>
</dbReference>
<evidence type="ECO:0000256" key="5">
    <source>
        <dbReference type="ARBA" id="ARBA00022729"/>
    </source>
</evidence>
<dbReference type="SUPFAM" id="SSF49313">
    <property type="entry name" value="Cadherin-like"/>
    <property type="match status" value="6"/>
</dbReference>
<dbReference type="InterPro" id="IPR015919">
    <property type="entry name" value="Cadherin-like_sf"/>
</dbReference>
<evidence type="ECO:0000256" key="2">
    <source>
        <dbReference type="ARBA" id="ARBA00004251"/>
    </source>
</evidence>
<dbReference type="FunFam" id="2.60.40.60:FF:000002">
    <property type="entry name" value="Protocadherin alpha 2"/>
    <property type="match status" value="1"/>
</dbReference>
<dbReference type="InterPro" id="IPR020894">
    <property type="entry name" value="Cadherin_CS"/>
</dbReference>
<feature type="domain" description="Cadherin" evidence="15">
    <location>
        <begin position="351"/>
        <end position="455"/>
    </location>
</feature>
<dbReference type="SMART" id="SM00112">
    <property type="entry name" value="CA"/>
    <property type="match status" value="6"/>
</dbReference>
<name>A0A6P7YXK1_9AMPH</name>
<dbReference type="GO" id="GO:0005886">
    <property type="term" value="C:plasma membrane"/>
    <property type="evidence" value="ECO:0007669"/>
    <property type="project" value="UniProtKB-SubCell"/>
</dbReference>
<evidence type="ECO:0000256" key="3">
    <source>
        <dbReference type="ARBA" id="ARBA00022475"/>
    </source>
</evidence>
<evidence type="ECO:0000313" key="17">
    <source>
        <dbReference type="RefSeq" id="XP_030069266.1"/>
    </source>
</evidence>
<evidence type="ECO:0000256" key="11">
    <source>
        <dbReference type="ARBA" id="ARBA00023180"/>
    </source>
</evidence>
<dbReference type="InterPro" id="IPR002126">
    <property type="entry name" value="Cadherin-like_dom"/>
</dbReference>
<dbReference type="FunFam" id="2.60.40.60:FF:000018">
    <property type="entry name" value="Protocadherin gamma c3"/>
    <property type="match status" value="1"/>
</dbReference>
<dbReference type="FunFam" id="2.60.40.60:FF:000129">
    <property type="entry name" value="protocadherin alpha-C2 isoform X1"/>
    <property type="match status" value="1"/>
</dbReference>
<evidence type="ECO:0000256" key="7">
    <source>
        <dbReference type="ARBA" id="ARBA00022837"/>
    </source>
</evidence>
<evidence type="ECO:0000256" key="12">
    <source>
        <dbReference type="PROSITE-ProRule" id="PRU00043"/>
    </source>
</evidence>
<evidence type="ECO:0000256" key="13">
    <source>
        <dbReference type="SAM" id="Phobius"/>
    </source>
</evidence>
<keyword evidence="5 14" id="KW-0732">Signal</keyword>
<comment type="subcellular location">
    <subcellularLocation>
        <location evidence="2">Cell membrane</location>
        <topology evidence="2">Single-pass type I membrane protein</topology>
    </subcellularLocation>
</comment>
<dbReference type="Proteomes" id="UP000515156">
    <property type="component" value="Chromosome 8"/>
</dbReference>
<evidence type="ECO:0000256" key="1">
    <source>
        <dbReference type="ARBA" id="ARBA00003436"/>
    </source>
</evidence>
<dbReference type="InterPro" id="IPR050174">
    <property type="entry name" value="Protocadherin/Cadherin-CA"/>
</dbReference>
<evidence type="ECO:0000259" key="15">
    <source>
        <dbReference type="PROSITE" id="PS50268"/>
    </source>
</evidence>
<evidence type="ECO:0000256" key="4">
    <source>
        <dbReference type="ARBA" id="ARBA00022692"/>
    </source>
</evidence>
<dbReference type="InterPro" id="IPR013164">
    <property type="entry name" value="Cadherin_N"/>
</dbReference>
<dbReference type="OrthoDB" id="6252479at2759"/>
<dbReference type="PROSITE" id="PS50268">
    <property type="entry name" value="CADHERIN_2"/>
    <property type="match status" value="6"/>
</dbReference>
<dbReference type="FunFam" id="2.60.40.60:FF:000001">
    <property type="entry name" value="Protocadherin alpha 2"/>
    <property type="match status" value="1"/>
</dbReference>
<keyword evidence="7 12" id="KW-0106">Calcium</keyword>
<dbReference type="FunFam" id="2.60.40.60:FF:000004">
    <property type="entry name" value="Protocadherin 1 gamma 2"/>
    <property type="match status" value="1"/>
</dbReference>
<keyword evidence="4 13" id="KW-0812">Transmembrane</keyword>
<feature type="domain" description="Cadherin" evidence="15">
    <location>
        <begin position="134"/>
        <end position="242"/>
    </location>
</feature>
<dbReference type="Gene3D" id="2.60.40.60">
    <property type="entry name" value="Cadherins"/>
    <property type="match status" value="6"/>
</dbReference>
<dbReference type="PANTHER" id="PTHR24028">
    <property type="entry name" value="CADHERIN-87A"/>
    <property type="match status" value="1"/>
</dbReference>
<dbReference type="AlphaFoldDB" id="A0A6P7YXK1"/>
<dbReference type="CDD" id="cd11304">
    <property type="entry name" value="Cadherin_repeat"/>
    <property type="match status" value="6"/>
</dbReference>
<dbReference type="PRINTS" id="PR00205">
    <property type="entry name" value="CADHERIN"/>
</dbReference>
<feature type="domain" description="Cadherin" evidence="15">
    <location>
        <begin position="243"/>
        <end position="350"/>
    </location>
</feature>
<feature type="domain" description="Cadherin" evidence="15">
    <location>
        <begin position="456"/>
        <end position="565"/>
    </location>
</feature>
<accession>A0A6P7YXK1</accession>
<feature type="signal peptide" evidence="14">
    <location>
        <begin position="1"/>
        <end position="27"/>
    </location>
</feature>
<keyword evidence="10 13" id="KW-0472">Membrane</keyword>
<keyword evidence="11" id="KW-0325">Glycoprotein</keyword>
<sequence length="791" mass="88679">MRFNSKNWVLQWRTIQVFVLLCSRGLALEEIRYSVLEESEEGIPVGNIAFDLGIDAVNLFNRKFRMAYRTSMQYFDINVKTGVVFIKHKIDREELCGSSFTCFIIMEAVMDNPLELFRIKIEIVDINDNSPLFPASENTMPIHESTLPGTHFPLENAFDPDVGKNSLRSYHLSLNDFFNLETHVGKEQSLSVELVLTKTLDREQQSVHQLILTALDGGDPERSGSTQITIIVCDANDNPPVFDNAMYKVQLSENIPVGSLVIKLNATDLDEGANADVLYSFSKLVPSNIKRLFSIDRNSGEIRTREILDFEETNTYEIRVQAKDGGQLEMTGHCKVLVDVADVNDNSPEIKITSFASPIREDAQPGYVLALVTVDDKDSGLNGQVFCEISPNLPFQIVQKFENYYSVSLKKHLDREVVQEYSITIRATDRGFPPLTSFKTLTVFVADVNDNSPAFSKSSYVVTIAENNVPGSAIFVLSAQDPDSPENAKIKYSLLETTVKEASASRFISVHSDTGHIFALQSLDYENVQMFQFQVEARDSGSPSLSSNTSIIVYVQDQNDNPPVILLPFPGHNSVATEFVPRSLKMGYIVTKIRATDADSGYNAWLSYEFLELANAEPFKIGQYTGEIRTTRVLQDINEDKQRLFILVKDHGKPSFSATVTLTISLVERNEEVKSDYRDMPRNENYLTELNVYLIISIASISSVFLFTVIVYTTLRNMKPSSFGKPELCPGIIVNYSSSQSQQINLFSSVESSNNAQKSRFSYPIWNNEKYDGVKTGDVLDIGTGISQVRS</sequence>
<keyword evidence="6" id="KW-0677">Repeat</keyword>
<comment type="function">
    <text evidence="1">Potential calcium-dependent cell-adhesion protein. May be involved in the establishment and maintenance of specific neuronal connections in the brain.</text>
</comment>
<dbReference type="GeneID" id="115476832"/>
<gene>
    <name evidence="17" type="primary">LOC115476832</name>
</gene>
<dbReference type="Pfam" id="PF00028">
    <property type="entry name" value="Cadherin"/>
    <property type="match status" value="5"/>
</dbReference>
<evidence type="ECO:0000256" key="10">
    <source>
        <dbReference type="ARBA" id="ARBA00023136"/>
    </source>
</evidence>